<dbReference type="OrthoDB" id="191465at2"/>
<keyword evidence="5" id="KW-0067">ATP-binding</keyword>
<comment type="catalytic activity">
    <reaction evidence="8">
        <text>3-dehydro-D-erythronate + ATP = 3-dehydro-4-O-phospho-D-erythronate + ADP + H(+)</text>
        <dbReference type="Rhea" id="RHEA:52556"/>
        <dbReference type="ChEBI" id="CHEBI:15378"/>
        <dbReference type="ChEBI" id="CHEBI:30616"/>
        <dbReference type="ChEBI" id="CHEBI:57958"/>
        <dbReference type="ChEBI" id="CHEBI:136593"/>
        <dbReference type="ChEBI" id="CHEBI:456216"/>
        <dbReference type="EC" id="2.7.1.217"/>
    </reaction>
</comment>
<evidence type="ECO:0000256" key="9">
    <source>
        <dbReference type="ARBA" id="ARBA00037335"/>
    </source>
</evidence>
<dbReference type="EMBL" id="WMIG01000001">
    <property type="protein sequence ID" value="MTH58097.1"/>
    <property type="molecule type" value="Genomic_DNA"/>
</dbReference>
<dbReference type="SUPFAM" id="SSF142764">
    <property type="entry name" value="YgbK-like"/>
    <property type="match status" value="1"/>
</dbReference>
<dbReference type="InterPro" id="IPR042213">
    <property type="entry name" value="NBD_C_sf"/>
</dbReference>
<comment type="function">
    <text evidence="9">Catalyzes the ATP-dependent phosphorylation of 3-oxo-tetronate to 3-oxo-tetronate 4-phosphate.</text>
</comment>
<evidence type="ECO:0000256" key="5">
    <source>
        <dbReference type="ARBA" id="ARBA00022840"/>
    </source>
</evidence>
<evidence type="ECO:0000256" key="6">
    <source>
        <dbReference type="ARBA" id="ARBA00023277"/>
    </source>
</evidence>
<dbReference type="InterPro" id="IPR037051">
    <property type="entry name" value="4-carb_acid_sugar_kinase_N_sf"/>
</dbReference>
<reference evidence="15 16" key="1">
    <citation type="submission" date="2019-11" db="EMBL/GenBank/DDBJ databases">
        <authorList>
            <person name="Dong K."/>
        </authorList>
    </citation>
    <scope>NUCLEOTIDE SEQUENCE [LARGE SCALE GENOMIC DNA]</scope>
    <source>
        <strain evidence="15 16">NBRC 112902</strain>
    </source>
</reference>
<evidence type="ECO:0000256" key="3">
    <source>
        <dbReference type="ARBA" id="ARBA00022741"/>
    </source>
</evidence>
<evidence type="ECO:0000256" key="7">
    <source>
        <dbReference type="ARBA" id="ARBA00035898"/>
    </source>
</evidence>
<dbReference type="NCBIfam" id="NF043035">
    <property type="entry name" value="OxoTetrKin"/>
    <property type="match status" value="1"/>
</dbReference>
<dbReference type="InterPro" id="IPR010737">
    <property type="entry name" value="4-carb_acid_sugar_kinase_N"/>
</dbReference>
<evidence type="ECO:0000256" key="12">
    <source>
        <dbReference type="ARBA" id="ARBA00041377"/>
    </source>
</evidence>
<feature type="domain" description="Four-carbon acid sugar kinase nucleotide binding" evidence="14">
    <location>
        <begin position="257"/>
        <end position="412"/>
    </location>
</feature>
<dbReference type="RefSeq" id="WP_155038001.1">
    <property type="nucleotide sequence ID" value="NZ_JBHGCD010000001.1"/>
</dbReference>
<keyword evidence="2" id="KW-0808">Transferase</keyword>
<dbReference type="Pfam" id="PF07005">
    <property type="entry name" value="SBD_N"/>
    <property type="match status" value="1"/>
</dbReference>
<evidence type="ECO:0000313" key="16">
    <source>
        <dbReference type="Proteomes" id="UP000449846"/>
    </source>
</evidence>
<keyword evidence="6" id="KW-0119">Carbohydrate metabolism</keyword>
<dbReference type="Gene3D" id="3.40.980.20">
    <property type="entry name" value="Four-carbon acid sugar kinase, nucleotide binding domain"/>
    <property type="match status" value="1"/>
</dbReference>
<accession>A0A844HIC0</accession>
<sequence length="421" mass="43901">MAVILGAIADDFTGATDLCSTWVKAGLRVVQMIGLPATSDLPPDTDAVVVALKSRTIPADEAVSQSLAALEWLQALGVRQVLFKYCSTFDSTPEGNIGPVTDALLDAMGLDFTVVSPAFPANGRTIYKGNLFVGDLPLAESSMKDHPLTPMRDSSLIRLMQAQSRGRAGLVPLQTVRQGADAIRAGFDDLRKQGFRYGVPDAVEDQDMLALGRALDGMALVTGGSAVAMGLPQNLRDSGALGAAARPALPKAVGRAAVLAGSCSAATRGQIAHVAQLWPSYRVDLDHIAAGTDVATEALDWAQAQSGPILIYGSSDPEEVAENQRRYGRMQAGEMMERALAAIACGLVDRGFARLVVAGGETSGAVISALGVDRLAIGPEVSPGVPWCGAKGMGRDLALCLKSGNFGGPDMFPRALEMLDV</sequence>
<evidence type="ECO:0000313" key="15">
    <source>
        <dbReference type="EMBL" id="MTH58097.1"/>
    </source>
</evidence>
<feature type="domain" description="Four-carbon acid sugar kinase N-terminal" evidence="13">
    <location>
        <begin position="5"/>
        <end position="231"/>
    </location>
</feature>
<keyword evidence="4" id="KW-0418">Kinase</keyword>
<evidence type="ECO:0000259" key="13">
    <source>
        <dbReference type="Pfam" id="PF07005"/>
    </source>
</evidence>
<comment type="catalytic activity">
    <reaction evidence="7">
        <text>3-dehydro-L-erythronate + ATP = 3-dehydro-4-O-phospho-L-erythronate + ADP + H(+)</text>
        <dbReference type="Rhea" id="RHEA:52552"/>
        <dbReference type="ChEBI" id="CHEBI:15378"/>
        <dbReference type="ChEBI" id="CHEBI:30616"/>
        <dbReference type="ChEBI" id="CHEBI:136592"/>
        <dbReference type="ChEBI" id="CHEBI:136670"/>
        <dbReference type="ChEBI" id="CHEBI:456216"/>
        <dbReference type="EC" id="2.7.1.217"/>
    </reaction>
</comment>
<dbReference type="Proteomes" id="UP000449846">
    <property type="component" value="Unassembled WGS sequence"/>
</dbReference>
<keyword evidence="16" id="KW-1185">Reference proteome</keyword>
<evidence type="ECO:0000256" key="1">
    <source>
        <dbReference type="ARBA" id="ARBA00005715"/>
    </source>
</evidence>
<evidence type="ECO:0000256" key="11">
    <source>
        <dbReference type="ARBA" id="ARBA00039461"/>
    </source>
</evidence>
<comment type="similarity">
    <text evidence="1">Belongs to the four-carbon acid sugar kinase family.</text>
</comment>
<dbReference type="Gene3D" id="3.40.50.10840">
    <property type="entry name" value="Putative sugar-binding, N-terminal domain"/>
    <property type="match status" value="1"/>
</dbReference>
<dbReference type="InterPro" id="IPR050007">
    <property type="entry name" value="OtnK"/>
</dbReference>
<dbReference type="Pfam" id="PF17042">
    <property type="entry name" value="NBD_C"/>
    <property type="match status" value="1"/>
</dbReference>
<dbReference type="GO" id="GO:0016301">
    <property type="term" value="F:kinase activity"/>
    <property type="evidence" value="ECO:0007669"/>
    <property type="project" value="UniProtKB-KW"/>
</dbReference>
<protein>
    <recommendedName>
        <fullName evidence="11">3-oxo-tetronate kinase</fullName>
        <ecNumber evidence="10">2.7.1.217</ecNumber>
    </recommendedName>
    <alternativeName>
        <fullName evidence="12">3-dehydrotetronate 4-kinase</fullName>
    </alternativeName>
</protein>
<comment type="caution">
    <text evidence="15">The sequence shown here is derived from an EMBL/GenBank/DDBJ whole genome shotgun (WGS) entry which is preliminary data.</text>
</comment>
<dbReference type="AlphaFoldDB" id="A0A844HIC0"/>
<dbReference type="InterPro" id="IPR031475">
    <property type="entry name" value="NBD_C"/>
</dbReference>
<name>A0A844HIC0_9RHOB</name>
<dbReference type="EC" id="2.7.1.217" evidence="10"/>
<proteinExistence type="inferred from homology"/>
<evidence type="ECO:0000256" key="4">
    <source>
        <dbReference type="ARBA" id="ARBA00022777"/>
    </source>
</evidence>
<evidence type="ECO:0000256" key="8">
    <source>
        <dbReference type="ARBA" id="ARBA00036346"/>
    </source>
</evidence>
<keyword evidence="3" id="KW-0547">Nucleotide-binding</keyword>
<gene>
    <name evidence="15" type="ORF">GL300_02605</name>
</gene>
<evidence type="ECO:0000259" key="14">
    <source>
        <dbReference type="Pfam" id="PF17042"/>
    </source>
</evidence>
<evidence type="ECO:0000256" key="10">
    <source>
        <dbReference type="ARBA" id="ARBA00039095"/>
    </source>
</evidence>
<dbReference type="GO" id="GO:0005524">
    <property type="term" value="F:ATP binding"/>
    <property type="evidence" value="ECO:0007669"/>
    <property type="project" value="UniProtKB-KW"/>
</dbReference>
<organism evidence="15 16">
    <name type="scientific">Paracoccus litorisediminis</name>
    <dbReference type="NCBI Taxonomy" id="2006130"/>
    <lineage>
        <taxon>Bacteria</taxon>
        <taxon>Pseudomonadati</taxon>
        <taxon>Pseudomonadota</taxon>
        <taxon>Alphaproteobacteria</taxon>
        <taxon>Rhodobacterales</taxon>
        <taxon>Paracoccaceae</taxon>
        <taxon>Paracoccus</taxon>
    </lineage>
</organism>
<evidence type="ECO:0000256" key="2">
    <source>
        <dbReference type="ARBA" id="ARBA00022679"/>
    </source>
</evidence>